<accession>A0A2V3PJT8</accession>
<keyword evidence="3" id="KW-1185">Reference proteome</keyword>
<evidence type="ECO:0000313" key="3">
    <source>
        <dbReference type="Proteomes" id="UP000247973"/>
    </source>
</evidence>
<organism evidence="2 3">
    <name type="scientific">Dysgonomonas alginatilytica</name>
    <dbReference type="NCBI Taxonomy" id="1605892"/>
    <lineage>
        <taxon>Bacteria</taxon>
        <taxon>Pseudomonadati</taxon>
        <taxon>Bacteroidota</taxon>
        <taxon>Bacteroidia</taxon>
        <taxon>Bacteroidales</taxon>
        <taxon>Dysgonomonadaceae</taxon>
        <taxon>Dysgonomonas</taxon>
    </lineage>
</organism>
<feature type="chain" id="PRO_5015972899" evidence="1">
    <location>
        <begin position="21"/>
        <end position="325"/>
    </location>
</feature>
<evidence type="ECO:0000313" key="2">
    <source>
        <dbReference type="EMBL" id="PXV58861.1"/>
    </source>
</evidence>
<dbReference type="Proteomes" id="UP000247973">
    <property type="component" value="Unassembled WGS sequence"/>
</dbReference>
<reference evidence="2 3" key="1">
    <citation type="submission" date="2018-03" db="EMBL/GenBank/DDBJ databases">
        <title>Genomic Encyclopedia of Archaeal and Bacterial Type Strains, Phase II (KMG-II): from individual species to whole genera.</title>
        <authorList>
            <person name="Goeker M."/>
        </authorList>
    </citation>
    <scope>NUCLEOTIDE SEQUENCE [LARGE SCALE GENOMIC DNA]</scope>
    <source>
        <strain evidence="2 3">DSM 100214</strain>
    </source>
</reference>
<dbReference type="AlphaFoldDB" id="A0A2V3PJT8"/>
<evidence type="ECO:0000256" key="1">
    <source>
        <dbReference type="SAM" id="SignalP"/>
    </source>
</evidence>
<dbReference type="RefSeq" id="WP_110312499.1">
    <property type="nucleotide sequence ID" value="NZ_QICL01000042.1"/>
</dbReference>
<protein>
    <submittedName>
        <fullName evidence="2">Outer membrane efflux protein</fullName>
    </submittedName>
</protein>
<dbReference type="SUPFAM" id="SSF56954">
    <property type="entry name" value="Outer membrane efflux proteins (OEP)"/>
    <property type="match status" value="1"/>
</dbReference>
<dbReference type="GO" id="GO:0015562">
    <property type="term" value="F:efflux transmembrane transporter activity"/>
    <property type="evidence" value="ECO:0007669"/>
    <property type="project" value="InterPro"/>
</dbReference>
<comment type="caution">
    <text evidence="2">The sequence shown here is derived from an EMBL/GenBank/DDBJ whole genome shotgun (WGS) entry which is preliminary data.</text>
</comment>
<feature type="signal peptide" evidence="1">
    <location>
        <begin position="1"/>
        <end position="20"/>
    </location>
</feature>
<proteinExistence type="predicted"/>
<dbReference type="Gene3D" id="1.20.1600.10">
    <property type="entry name" value="Outer membrane efflux proteins (OEP)"/>
    <property type="match status" value="1"/>
</dbReference>
<dbReference type="EMBL" id="QICL01000042">
    <property type="protein sequence ID" value="PXV58861.1"/>
    <property type="molecule type" value="Genomic_DNA"/>
</dbReference>
<sequence length="325" mass="36878">MSRIGFFSLLLMLTALPVNGQQKDLSYFIQAALSNSPLLKEAHSQQEISTLDSLLIKSANLPQLNFASVNSHAPVISGYGYDEVVTNGSDIAATVILSKTILGGKNMKTQFQSVHIEKERLKNAAKISSKDLERTVIDQYLLTYGNQQDLDLYREINEISTKEEKALKKLTEKNVYKQTDYLSFLVNYQEQIIKIKQLEMVYQTNFGILNYLCGIHMAEVEGLAEPVLFLKEISNNEESVFFKQFEIDSLKLINDKATIDMAYRPKIDVFVDAGYRSSLAFQPQKNFGASFGFSVIVLLYDGKQKNLNYRKIAILENNRVLLHFI</sequence>
<keyword evidence="1" id="KW-0732">Signal</keyword>
<name>A0A2V3PJT8_9BACT</name>
<gene>
    <name evidence="2" type="ORF">CLV62_1428</name>
</gene>